<dbReference type="InterPro" id="IPR002307">
    <property type="entry name" value="Tyr-tRNA-ligase"/>
</dbReference>
<dbReference type="SUPFAM" id="SSF55174">
    <property type="entry name" value="Alpha-L RNA-binding motif"/>
    <property type="match status" value="1"/>
</dbReference>
<dbReference type="Proteomes" id="UP000662618">
    <property type="component" value="Unassembled WGS sequence"/>
</dbReference>
<comment type="subcellular location">
    <subcellularLocation>
        <location evidence="1 11">Cytoplasm</location>
    </subcellularLocation>
</comment>
<proteinExistence type="inferred from homology"/>
<evidence type="ECO:0000256" key="9">
    <source>
        <dbReference type="ARBA" id="ARBA00048248"/>
    </source>
</evidence>
<evidence type="ECO:0000259" key="13">
    <source>
        <dbReference type="Pfam" id="PF22421"/>
    </source>
</evidence>
<dbReference type="Pfam" id="PF00579">
    <property type="entry name" value="tRNA-synt_1b"/>
    <property type="match status" value="1"/>
</dbReference>
<dbReference type="EC" id="6.1.1.1" evidence="11"/>
<feature type="short sequence motif" description="'KMSKS' region" evidence="11">
    <location>
        <begin position="267"/>
        <end position="271"/>
    </location>
</feature>
<evidence type="ECO:0000256" key="2">
    <source>
        <dbReference type="ARBA" id="ARBA00022490"/>
    </source>
</evidence>
<dbReference type="FunFam" id="1.10.240.10:FF:000001">
    <property type="entry name" value="Tyrosine--tRNA ligase"/>
    <property type="match status" value="1"/>
</dbReference>
<dbReference type="GO" id="GO:0004831">
    <property type="term" value="F:tyrosine-tRNA ligase activity"/>
    <property type="evidence" value="ECO:0007669"/>
    <property type="project" value="UniProtKB-UniRule"/>
</dbReference>
<keyword evidence="4 11" id="KW-0547">Nucleotide-binding</keyword>
<comment type="catalytic activity">
    <reaction evidence="9 11">
        <text>tRNA(Tyr) + L-tyrosine + ATP = L-tyrosyl-tRNA(Tyr) + AMP + diphosphate + H(+)</text>
        <dbReference type="Rhea" id="RHEA:10220"/>
        <dbReference type="Rhea" id="RHEA-COMP:9706"/>
        <dbReference type="Rhea" id="RHEA-COMP:9707"/>
        <dbReference type="ChEBI" id="CHEBI:15378"/>
        <dbReference type="ChEBI" id="CHEBI:30616"/>
        <dbReference type="ChEBI" id="CHEBI:33019"/>
        <dbReference type="ChEBI" id="CHEBI:58315"/>
        <dbReference type="ChEBI" id="CHEBI:78442"/>
        <dbReference type="ChEBI" id="CHEBI:78536"/>
        <dbReference type="ChEBI" id="CHEBI:456215"/>
        <dbReference type="EC" id="6.1.1.1"/>
    </reaction>
</comment>
<keyword evidence="5 11" id="KW-0067">ATP-binding</keyword>
<comment type="function">
    <text evidence="11">Catalyzes the attachment of tyrosine to tRNA(Tyr) in a two-step reaction: tyrosine is first activated by ATP to form Tyr-AMP and then transferred to the acceptor end of tRNA(Tyr).</text>
</comment>
<dbReference type="AlphaFoldDB" id="A0A9N8MIE9"/>
<sequence>MVFSRFKLDCQTACLFHIPYFAYLCTSNFKQKIMNSFIEELKWRGLFSDMMPGTDEQLNKEMTTAYIGFDPTADSLHIGSLIQIKILAHFQQHGHKPIALVGGATGMIGDPSGKSAERNLLDEETLLHYVDCLKNQLSRFLNFEGNETNKAELVNNYDWMKQISFLDFAKNVGKNITVNYMMAKDSVKKRLTGEAGVDGMSFTEFTYQLIQGYDFLHLYQNNGVKLQMGGSDQWGNITTGTELIRRKAQGEAFALTVPLITKADGSKFGKSESGENYWLDKKKTSPYKFYQFWLNATDSDAERFIKFYTFLPKEQIDNLIEEHQTAPHERKLQKKLAEEVTVWVHGREEYERAVKASEILFGKSTAEDLVSLDEEIFLEIFEGVPQKDVVKADVLGVNIVDLLSDKSGFLKSKSEATRELKGNSISVNKEKVNEVYTANENDLIDGKFLLLQKGKKNYFIVKAI</sequence>
<dbReference type="GO" id="GO:0005524">
    <property type="term" value="F:ATP binding"/>
    <property type="evidence" value="ECO:0007669"/>
    <property type="project" value="UniProtKB-UniRule"/>
</dbReference>
<evidence type="ECO:0000256" key="12">
    <source>
        <dbReference type="PROSITE-ProRule" id="PRU00182"/>
    </source>
</evidence>
<dbReference type="Pfam" id="PF22421">
    <property type="entry name" value="SYY_C-terminal"/>
    <property type="match status" value="1"/>
</dbReference>
<evidence type="ECO:0000256" key="5">
    <source>
        <dbReference type="ARBA" id="ARBA00022840"/>
    </source>
</evidence>
<feature type="binding site" evidence="11">
    <location>
        <position position="211"/>
    </location>
    <ligand>
        <name>L-tyrosine</name>
        <dbReference type="ChEBI" id="CHEBI:58315"/>
    </ligand>
</feature>
<dbReference type="PANTHER" id="PTHR11766:SF0">
    <property type="entry name" value="TYROSINE--TRNA LIGASE, MITOCHONDRIAL"/>
    <property type="match status" value="1"/>
</dbReference>
<dbReference type="GO" id="GO:0003723">
    <property type="term" value="F:RNA binding"/>
    <property type="evidence" value="ECO:0007669"/>
    <property type="project" value="UniProtKB-KW"/>
</dbReference>
<keyword evidence="7 11" id="KW-0648">Protein biosynthesis</keyword>
<dbReference type="Gene3D" id="3.40.50.620">
    <property type="entry name" value="HUPs"/>
    <property type="match status" value="1"/>
</dbReference>
<evidence type="ECO:0000313" key="15">
    <source>
        <dbReference type="Proteomes" id="UP000662618"/>
    </source>
</evidence>
<organism evidence="14 15">
    <name type="scientific">Chryseobacterium aquaeductus</name>
    <dbReference type="NCBI Taxonomy" id="2675056"/>
    <lineage>
        <taxon>Bacteria</taxon>
        <taxon>Pseudomonadati</taxon>
        <taxon>Bacteroidota</taxon>
        <taxon>Flavobacteriia</taxon>
        <taxon>Flavobacteriales</taxon>
        <taxon>Weeksellaceae</taxon>
        <taxon>Chryseobacterium group</taxon>
        <taxon>Chryseobacterium</taxon>
    </lineage>
</organism>
<keyword evidence="2 11" id="KW-0963">Cytoplasm</keyword>
<name>A0A9N8MIE9_9FLAO</name>
<feature type="short sequence motif" description="'HIGH' region" evidence="11">
    <location>
        <begin position="71"/>
        <end position="80"/>
    </location>
</feature>
<dbReference type="GO" id="GO:0006437">
    <property type="term" value="P:tyrosyl-tRNA aminoacylation"/>
    <property type="evidence" value="ECO:0007669"/>
    <property type="project" value="UniProtKB-UniRule"/>
</dbReference>
<evidence type="ECO:0000313" key="14">
    <source>
        <dbReference type="EMBL" id="CAD7812268.1"/>
    </source>
</evidence>
<evidence type="ECO:0000256" key="6">
    <source>
        <dbReference type="ARBA" id="ARBA00022884"/>
    </source>
</evidence>
<dbReference type="GO" id="GO:0042803">
    <property type="term" value="F:protein homodimerization activity"/>
    <property type="evidence" value="ECO:0007669"/>
    <property type="project" value="UniProtKB-ARBA"/>
</dbReference>
<dbReference type="InterPro" id="IPR036986">
    <property type="entry name" value="S4_RNA-bd_sf"/>
</dbReference>
<dbReference type="InterPro" id="IPR024107">
    <property type="entry name" value="Tyr-tRNA-ligase_bac_1"/>
</dbReference>
<feature type="domain" description="Tyrosine--tRNA ligase SYY-like C-terminal" evidence="13">
    <location>
        <begin position="379"/>
        <end position="461"/>
    </location>
</feature>
<keyword evidence="3 11" id="KW-0436">Ligase</keyword>
<reference evidence="14" key="1">
    <citation type="submission" date="2020-12" db="EMBL/GenBank/DDBJ databases">
        <authorList>
            <person name="Rodrigo-Torres L."/>
            <person name="Arahal R. D."/>
            <person name="Lucena T."/>
        </authorList>
    </citation>
    <scope>NUCLEOTIDE SEQUENCE</scope>
    <source>
        <strain evidence="14">CECT 9390</strain>
    </source>
</reference>
<keyword evidence="8 11" id="KW-0030">Aminoacyl-tRNA synthetase</keyword>
<dbReference type="PROSITE" id="PS50889">
    <property type="entry name" value="S4"/>
    <property type="match status" value="1"/>
</dbReference>
<protein>
    <recommendedName>
        <fullName evidence="11">Tyrosine--tRNA ligase</fullName>
        <ecNumber evidence="11">6.1.1.1</ecNumber>
    </recommendedName>
    <alternativeName>
        <fullName evidence="11">Tyrosyl-tRNA synthetase</fullName>
        <shortName evidence="11">TyrRS</shortName>
    </alternativeName>
</protein>
<feature type="binding site" evidence="11">
    <location>
        <position position="66"/>
    </location>
    <ligand>
        <name>L-tyrosine</name>
        <dbReference type="ChEBI" id="CHEBI:58315"/>
    </ligand>
</feature>
<comment type="caution">
    <text evidence="14">The sequence shown here is derived from an EMBL/GenBank/DDBJ whole genome shotgun (WGS) entry which is preliminary data.</text>
</comment>
<dbReference type="InterPro" id="IPR002305">
    <property type="entry name" value="aa-tRNA-synth_Ic"/>
</dbReference>
<dbReference type="PANTHER" id="PTHR11766">
    <property type="entry name" value="TYROSYL-TRNA SYNTHETASE"/>
    <property type="match status" value="1"/>
</dbReference>
<accession>A0A9N8MIE9</accession>
<dbReference type="GO" id="GO:0005829">
    <property type="term" value="C:cytosol"/>
    <property type="evidence" value="ECO:0007669"/>
    <property type="project" value="TreeGrafter"/>
</dbReference>
<evidence type="ECO:0000256" key="1">
    <source>
        <dbReference type="ARBA" id="ARBA00004496"/>
    </source>
</evidence>
<dbReference type="EMBL" id="CAJIMS010000001">
    <property type="protein sequence ID" value="CAD7812268.1"/>
    <property type="molecule type" value="Genomic_DNA"/>
</dbReference>
<dbReference type="HAMAP" id="MF_02006">
    <property type="entry name" value="Tyr_tRNA_synth_type1"/>
    <property type="match status" value="1"/>
</dbReference>
<dbReference type="InterPro" id="IPR024088">
    <property type="entry name" value="Tyr-tRNA-ligase_bac-type"/>
</dbReference>
<keyword evidence="6 12" id="KW-0694">RNA-binding</keyword>
<feature type="binding site" evidence="11">
    <location>
        <position position="270"/>
    </location>
    <ligand>
        <name>ATP</name>
        <dbReference type="ChEBI" id="CHEBI:30616"/>
    </ligand>
</feature>
<dbReference type="FunFam" id="3.40.50.620:FF:000008">
    <property type="entry name" value="Tyrosine--tRNA ligase"/>
    <property type="match status" value="1"/>
</dbReference>
<feature type="binding site" evidence="11">
    <location>
        <position position="207"/>
    </location>
    <ligand>
        <name>L-tyrosine</name>
        <dbReference type="ChEBI" id="CHEBI:58315"/>
    </ligand>
</feature>
<evidence type="ECO:0000256" key="4">
    <source>
        <dbReference type="ARBA" id="ARBA00022741"/>
    </source>
</evidence>
<dbReference type="SUPFAM" id="SSF52374">
    <property type="entry name" value="Nucleotidylyl transferase"/>
    <property type="match status" value="1"/>
</dbReference>
<dbReference type="InterPro" id="IPR054608">
    <property type="entry name" value="SYY-like_C"/>
</dbReference>
<dbReference type="Gene3D" id="3.10.290.10">
    <property type="entry name" value="RNA-binding S4 domain"/>
    <property type="match status" value="1"/>
</dbReference>
<dbReference type="CDD" id="cd00805">
    <property type="entry name" value="TyrRS_core"/>
    <property type="match status" value="1"/>
</dbReference>
<dbReference type="NCBIfam" id="TIGR00234">
    <property type="entry name" value="tyrS"/>
    <property type="match status" value="1"/>
</dbReference>
<evidence type="ECO:0000256" key="10">
    <source>
        <dbReference type="ARBA" id="ARBA00060965"/>
    </source>
</evidence>
<evidence type="ECO:0000256" key="3">
    <source>
        <dbReference type="ARBA" id="ARBA00022598"/>
    </source>
</evidence>
<gene>
    <name evidence="14" type="primary">tyrS1</name>
    <name evidence="11" type="synonym">tyrS</name>
    <name evidence="14" type="ORF">CHRY9390_02488</name>
</gene>
<comment type="similarity">
    <text evidence="10 11">Belongs to the class-I aminoacyl-tRNA synthetase family. TyrS type 1 subfamily.</text>
</comment>
<evidence type="ECO:0000256" key="7">
    <source>
        <dbReference type="ARBA" id="ARBA00022917"/>
    </source>
</evidence>
<dbReference type="Gene3D" id="1.10.240.10">
    <property type="entry name" value="Tyrosyl-Transfer RNA Synthetase"/>
    <property type="match status" value="1"/>
</dbReference>
<evidence type="ECO:0000256" key="8">
    <source>
        <dbReference type="ARBA" id="ARBA00023146"/>
    </source>
</evidence>
<dbReference type="InterPro" id="IPR014729">
    <property type="entry name" value="Rossmann-like_a/b/a_fold"/>
</dbReference>
<evidence type="ECO:0000256" key="11">
    <source>
        <dbReference type="HAMAP-Rule" id="MF_02006"/>
    </source>
</evidence>
<dbReference type="PRINTS" id="PR01040">
    <property type="entry name" value="TRNASYNTHTYR"/>
</dbReference>
<comment type="subunit">
    <text evidence="11">Homodimer.</text>
</comment>
<keyword evidence="15" id="KW-1185">Reference proteome</keyword>